<evidence type="ECO:0000313" key="2">
    <source>
        <dbReference type="Proteomes" id="UP000053257"/>
    </source>
</evidence>
<dbReference type="HOGENOM" id="CLU_033082_7_2_1"/>
<gene>
    <name evidence="1" type="ORF">PHLGIDRAFT_45532</name>
</gene>
<evidence type="ECO:0000313" key="1">
    <source>
        <dbReference type="EMBL" id="KIP07161.1"/>
    </source>
</evidence>
<evidence type="ECO:0008006" key="3">
    <source>
        <dbReference type="Google" id="ProtNLM"/>
    </source>
</evidence>
<feature type="non-terminal residue" evidence="1">
    <location>
        <position position="165"/>
    </location>
</feature>
<dbReference type="EMBL" id="KN840502">
    <property type="protein sequence ID" value="KIP07161.1"/>
    <property type="molecule type" value="Genomic_DNA"/>
</dbReference>
<sequence>ISTLFRVNKGILGFNSPVFSGMFLLPEASTQELYEGVLVVRVTDTTEELVALLTTLHNPGMHHARSLLHSRVDPDLPSHLTPLMRMATKYLFDHVRTRVIAILHERWPQSFEQWLRAHAELSVIQDEQKHPRNRAAQGGLVDGKAVHERMPEPCAAIRFAQDYDV</sequence>
<dbReference type="Proteomes" id="UP000053257">
    <property type="component" value="Unassembled WGS sequence"/>
</dbReference>
<reference evidence="1 2" key="1">
    <citation type="journal article" date="2014" name="PLoS Genet.">
        <title>Analysis of the Phlebiopsis gigantea genome, transcriptome and secretome provides insight into its pioneer colonization strategies of wood.</title>
        <authorList>
            <person name="Hori C."/>
            <person name="Ishida T."/>
            <person name="Igarashi K."/>
            <person name="Samejima M."/>
            <person name="Suzuki H."/>
            <person name="Master E."/>
            <person name="Ferreira P."/>
            <person name="Ruiz-Duenas F.J."/>
            <person name="Held B."/>
            <person name="Canessa P."/>
            <person name="Larrondo L.F."/>
            <person name="Schmoll M."/>
            <person name="Druzhinina I.S."/>
            <person name="Kubicek C.P."/>
            <person name="Gaskell J.A."/>
            <person name="Kersten P."/>
            <person name="St John F."/>
            <person name="Glasner J."/>
            <person name="Sabat G."/>
            <person name="Splinter BonDurant S."/>
            <person name="Syed K."/>
            <person name="Yadav J."/>
            <person name="Mgbeahuruike A.C."/>
            <person name="Kovalchuk A."/>
            <person name="Asiegbu F.O."/>
            <person name="Lackner G."/>
            <person name="Hoffmeister D."/>
            <person name="Rencoret J."/>
            <person name="Gutierrez A."/>
            <person name="Sun H."/>
            <person name="Lindquist E."/>
            <person name="Barry K."/>
            <person name="Riley R."/>
            <person name="Grigoriev I.V."/>
            <person name="Henrissat B."/>
            <person name="Kues U."/>
            <person name="Berka R.M."/>
            <person name="Martinez A.T."/>
            <person name="Covert S.F."/>
            <person name="Blanchette R.A."/>
            <person name="Cullen D."/>
        </authorList>
    </citation>
    <scope>NUCLEOTIDE SEQUENCE [LARGE SCALE GENOMIC DNA]</scope>
    <source>
        <strain evidence="1 2">11061_1 CR5-6</strain>
    </source>
</reference>
<keyword evidence="2" id="KW-1185">Reference proteome</keyword>
<proteinExistence type="predicted"/>
<organism evidence="1 2">
    <name type="scientific">Phlebiopsis gigantea (strain 11061_1 CR5-6)</name>
    <name type="common">White-rot fungus</name>
    <name type="synonym">Peniophora gigantea</name>
    <dbReference type="NCBI Taxonomy" id="745531"/>
    <lineage>
        <taxon>Eukaryota</taxon>
        <taxon>Fungi</taxon>
        <taxon>Dikarya</taxon>
        <taxon>Basidiomycota</taxon>
        <taxon>Agaricomycotina</taxon>
        <taxon>Agaricomycetes</taxon>
        <taxon>Polyporales</taxon>
        <taxon>Phanerochaetaceae</taxon>
        <taxon>Phlebiopsis</taxon>
    </lineage>
</organism>
<dbReference type="STRING" id="745531.A0A0C3RYG2"/>
<dbReference type="AlphaFoldDB" id="A0A0C3RYG2"/>
<protein>
    <recommendedName>
        <fullName evidence="3">BTB domain-containing protein</fullName>
    </recommendedName>
</protein>
<feature type="non-terminal residue" evidence="1">
    <location>
        <position position="1"/>
    </location>
</feature>
<accession>A0A0C3RYG2</accession>
<name>A0A0C3RYG2_PHLG1</name>